<comment type="subcellular location">
    <subcellularLocation>
        <location evidence="1">Nucleus</location>
    </subcellularLocation>
</comment>
<evidence type="ECO:0000313" key="8">
    <source>
        <dbReference type="Proteomes" id="UP000594454"/>
    </source>
</evidence>
<dbReference type="Gene3D" id="1.10.287.450">
    <property type="entry name" value="Helix hairpin bin"/>
    <property type="match status" value="1"/>
</dbReference>
<evidence type="ECO:0000313" key="7">
    <source>
        <dbReference type="EMBL" id="CAD7091161.1"/>
    </source>
</evidence>
<evidence type="ECO:0000256" key="3">
    <source>
        <dbReference type="ARBA" id="ARBA00023204"/>
    </source>
</evidence>
<dbReference type="GO" id="GO:0006303">
    <property type="term" value="P:double-strand break repair via nonhomologous end joining"/>
    <property type="evidence" value="ECO:0007669"/>
    <property type="project" value="TreeGrafter"/>
</dbReference>
<evidence type="ECO:0000256" key="6">
    <source>
        <dbReference type="SAM" id="MobiDB-lite"/>
    </source>
</evidence>
<keyword evidence="8" id="KW-1185">Reference proteome</keyword>
<sequence length="196" mass="22661">MYMEVITKPLLLSASSLAKQNEDLLNIIKQKDLEIEQYKLEGATLKRYKLITEKFNEDEFRQKIRFKPVAEFIKFSDHKFSDYLQMCETKEQNQATPEKTVSNITKNSPRGKKISRIRTHISKVQQHLDMSAVKVNFDDSDSSTPSALSDTEMKQLKFSREVKTEVDLPTVPTASSSRTDLKSNKRLKLSRKNLDL</sequence>
<evidence type="ECO:0000256" key="5">
    <source>
        <dbReference type="ARBA" id="ARBA00025747"/>
    </source>
</evidence>
<accession>A0A7R8Z044</accession>
<proteinExistence type="inferred from homology"/>
<dbReference type="GO" id="GO:0045027">
    <property type="term" value="F:DNA end binding"/>
    <property type="evidence" value="ECO:0007669"/>
    <property type="project" value="TreeGrafter"/>
</dbReference>
<evidence type="ECO:0000256" key="4">
    <source>
        <dbReference type="ARBA" id="ARBA00023242"/>
    </source>
</evidence>
<evidence type="ECO:0000256" key="2">
    <source>
        <dbReference type="ARBA" id="ARBA00022763"/>
    </source>
</evidence>
<name>A0A7R8Z044_HERIL</name>
<dbReference type="Proteomes" id="UP000594454">
    <property type="component" value="Chromosome 5"/>
</dbReference>
<dbReference type="OrthoDB" id="2155935at2759"/>
<comment type="similarity">
    <text evidence="5">Belongs to the XRCC4-XLF family. XLF subfamily.</text>
</comment>
<dbReference type="GO" id="GO:0032807">
    <property type="term" value="C:DNA ligase IV complex"/>
    <property type="evidence" value="ECO:0007669"/>
    <property type="project" value="TreeGrafter"/>
</dbReference>
<keyword evidence="3" id="KW-0234">DNA repair</keyword>
<feature type="region of interest" description="Disordered" evidence="6">
    <location>
        <begin position="169"/>
        <end position="196"/>
    </location>
</feature>
<evidence type="ECO:0000256" key="1">
    <source>
        <dbReference type="ARBA" id="ARBA00004123"/>
    </source>
</evidence>
<dbReference type="PANTHER" id="PTHR32235">
    <property type="entry name" value="NON-HOMOLOGOUS END-JOINING FACTOR 1"/>
    <property type="match status" value="1"/>
</dbReference>
<protein>
    <submittedName>
        <fullName evidence="7">Uncharacterized protein</fullName>
    </submittedName>
</protein>
<keyword evidence="4" id="KW-0539">Nucleus</keyword>
<dbReference type="EMBL" id="LR899013">
    <property type="protein sequence ID" value="CAD7091161.1"/>
    <property type="molecule type" value="Genomic_DNA"/>
</dbReference>
<dbReference type="InterPro" id="IPR052287">
    <property type="entry name" value="NHEJ_factor"/>
</dbReference>
<keyword evidence="2" id="KW-0227">DNA damage</keyword>
<dbReference type="AlphaFoldDB" id="A0A7R8Z044"/>
<reference evidence="7 8" key="1">
    <citation type="submission" date="2020-11" db="EMBL/GenBank/DDBJ databases">
        <authorList>
            <person name="Wallbank WR R."/>
            <person name="Pardo Diaz C."/>
            <person name="Kozak K."/>
            <person name="Martin S."/>
            <person name="Jiggins C."/>
            <person name="Moest M."/>
            <person name="Warren A I."/>
            <person name="Generalovic N T."/>
            <person name="Byers J.R.P. K."/>
            <person name="Montejo-Kovacevich G."/>
            <person name="Yen C E."/>
        </authorList>
    </citation>
    <scope>NUCLEOTIDE SEQUENCE [LARGE SCALE GENOMIC DNA]</scope>
</reference>
<organism evidence="7 8">
    <name type="scientific">Hermetia illucens</name>
    <name type="common">Black soldier fly</name>
    <dbReference type="NCBI Taxonomy" id="343691"/>
    <lineage>
        <taxon>Eukaryota</taxon>
        <taxon>Metazoa</taxon>
        <taxon>Ecdysozoa</taxon>
        <taxon>Arthropoda</taxon>
        <taxon>Hexapoda</taxon>
        <taxon>Insecta</taxon>
        <taxon>Pterygota</taxon>
        <taxon>Neoptera</taxon>
        <taxon>Endopterygota</taxon>
        <taxon>Diptera</taxon>
        <taxon>Brachycera</taxon>
        <taxon>Stratiomyomorpha</taxon>
        <taxon>Stratiomyidae</taxon>
        <taxon>Hermetiinae</taxon>
        <taxon>Hermetia</taxon>
    </lineage>
</organism>
<dbReference type="PANTHER" id="PTHR32235:SF1">
    <property type="entry name" value="NON-HOMOLOGOUS END-JOINING FACTOR 1"/>
    <property type="match status" value="1"/>
</dbReference>
<feature type="compositionally biased region" description="Basic residues" evidence="6">
    <location>
        <begin position="184"/>
        <end position="196"/>
    </location>
</feature>
<gene>
    <name evidence="7" type="ORF">HERILL_LOCUS13591</name>
</gene>